<dbReference type="AlphaFoldDB" id="A0AAD4TFH2"/>
<dbReference type="EMBL" id="JAJJMB010002072">
    <property type="protein sequence ID" value="KAI3953118.1"/>
    <property type="molecule type" value="Genomic_DNA"/>
</dbReference>
<name>A0AAD4TFH2_9MAGN</name>
<comment type="caution">
    <text evidence="2">The sequence shown here is derived from an EMBL/GenBank/DDBJ whole genome shotgun (WGS) entry which is preliminary data.</text>
</comment>
<accession>A0AAD4TFH2</accession>
<feature type="compositionally biased region" description="Low complexity" evidence="1">
    <location>
        <begin position="71"/>
        <end position="85"/>
    </location>
</feature>
<dbReference type="Proteomes" id="UP001202328">
    <property type="component" value="Unassembled WGS sequence"/>
</dbReference>
<proteinExistence type="predicted"/>
<evidence type="ECO:0000256" key="1">
    <source>
        <dbReference type="SAM" id="MobiDB-lite"/>
    </source>
</evidence>
<sequence length="156" mass="17335">MRSSLELYLGRPYHSEEESIMETLVKEALDLSNLPIQSWWTVACLHMSSSVCSPLVRPGRPAEEAPGIAKQQSDGILSSSSQDSSRANPNLEERSIVETLVTLVLDSFNRLISLFKHGGPFVAFTFRVVDLWWTYKGSNEGTSPILNKDISDIYGS</sequence>
<feature type="region of interest" description="Disordered" evidence="1">
    <location>
        <begin position="56"/>
        <end position="90"/>
    </location>
</feature>
<gene>
    <name evidence="2" type="ORF">MKW98_020313</name>
</gene>
<keyword evidence="3" id="KW-1185">Reference proteome</keyword>
<protein>
    <submittedName>
        <fullName evidence="2">Uncharacterized protein</fullName>
    </submittedName>
</protein>
<evidence type="ECO:0000313" key="2">
    <source>
        <dbReference type="EMBL" id="KAI3953118.1"/>
    </source>
</evidence>
<organism evidence="2 3">
    <name type="scientific">Papaver atlanticum</name>
    <dbReference type="NCBI Taxonomy" id="357466"/>
    <lineage>
        <taxon>Eukaryota</taxon>
        <taxon>Viridiplantae</taxon>
        <taxon>Streptophyta</taxon>
        <taxon>Embryophyta</taxon>
        <taxon>Tracheophyta</taxon>
        <taxon>Spermatophyta</taxon>
        <taxon>Magnoliopsida</taxon>
        <taxon>Ranunculales</taxon>
        <taxon>Papaveraceae</taxon>
        <taxon>Papaveroideae</taxon>
        <taxon>Papaver</taxon>
    </lineage>
</organism>
<reference evidence="2" key="1">
    <citation type="submission" date="2022-04" db="EMBL/GenBank/DDBJ databases">
        <title>A functionally conserved STORR gene fusion in Papaver species that diverged 16.8 million years ago.</title>
        <authorList>
            <person name="Catania T."/>
        </authorList>
    </citation>
    <scope>NUCLEOTIDE SEQUENCE</scope>
    <source>
        <strain evidence="2">S-188037</strain>
    </source>
</reference>
<evidence type="ECO:0000313" key="3">
    <source>
        <dbReference type="Proteomes" id="UP001202328"/>
    </source>
</evidence>